<reference evidence="2 3" key="1">
    <citation type="submission" date="2020-08" db="EMBL/GenBank/DDBJ databases">
        <title>Genome sequencing of Purple Non-Sulfur Bacteria from various extreme environments.</title>
        <authorList>
            <person name="Mayer M."/>
        </authorList>
    </citation>
    <scope>NUCLEOTIDE SEQUENCE [LARGE SCALE GENOMIC DNA]</scope>
    <source>
        <strain evidence="2 3">JA131</strain>
    </source>
</reference>
<comment type="caution">
    <text evidence="2">The sequence shown here is derived from an EMBL/GenBank/DDBJ whole genome shotgun (WGS) entry which is preliminary data.</text>
</comment>
<feature type="compositionally biased region" description="Low complexity" evidence="1">
    <location>
        <begin position="8"/>
        <end position="21"/>
    </location>
</feature>
<keyword evidence="3" id="KW-1185">Reference proteome</keyword>
<name>A0A7W6RG65_9PROT</name>
<gene>
    <name evidence="2" type="ORF">GGD89_003624</name>
</gene>
<proteinExistence type="predicted"/>
<sequence length="44" mass="4435">MSGEQTVMARRGAAMTARRAKPAAGAEDLSAVIQATLEGVCSNG</sequence>
<dbReference type="AlphaFoldDB" id="A0A7W6RG65"/>
<organism evidence="2 3">
    <name type="scientific">Roseospira visakhapatnamensis</name>
    <dbReference type="NCBI Taxonomy" id="390880"/>
    <lineage>
        <taxon>Bacteria</taxon>
        <taxon>Pseudomonadati</taxon>
        <taxon>Pseudomonadota</taxon>
        <taxon>Alphaproteobacteria</taxon>
        <taxon>Rhodospirillales</taxon>
        <taxon>Rhodospirillaceae</taxon>
        <taxon>Roseospira</taxon>
    </lineage>
</organism>
<evidence type="ECO:0000313" key="3">
    <source>
        <dbReference type="Proteomes" id="UP000554286"/>
    </source>
</evidence>
<protein>
    <submittedName>
        <fullName evidence="2">Uncharacterized protein</fullName>
    </submittedName>
</protein>
<dbReference type="RefSeq" id="WP_281396747.1">
    <property type="nucleotide sequence ID" value="NZ_JACIGK010000041.1"/>
</dbReference>
<dbReference type="EMBL" id="JACIGK010000041">
    <property type="protein sequence ID" value="MBB4267971.1"/>
    <property type="molecule type" value="Genomic_DNA"/>
</dbReference>
<feature type="region of interest" description="Disordered" evidence="1">
    <location>
        <begin position="1"/>
        <end position="21"/>
    </location>
</feature>
<accession>A0A7W6RG65</accession>
<evidence type="ECO:0000313" key="2">
    <source>
        <dbReference type="EMBL" id="MBB4267971.1"/>
    </source>
</evidence>
<evidence type="ECO:0000256" key="1">
    <source>
        <dbReference type="SAM" id="MobiDB-lite"/>
    </source>
</evidence>
<dbReference type="Proteomes" id="UP000554286">
    <property type="component" value="Unassembled WGS sequence"/>
</dbReference>